<evidence type="ECO:0000256" key="6">
    <source>
        <dbReference type="ARBA" id="ARBA00035157"/>
    </source>
</evidence>
<dbReference type="EMBL" id="JARTCD010000039">
    <property type="protein sequence ID" value="KAJ8656452.1"/>
    <property type="molecule type" value="Genomic_DNA"/>
</dbReference>
<reference evidence="7 8" key="1">
    <citation type="submission" date="2023-03" db="EMBL/GenBank/DDBJ databases">
        <title>Genome sequence of Lichtheimia ornata CBS 291.66.</title>
        <authorList>
            <person name="Mohabir J.T."/>
            <person name="Shea T.P."/>
            <person name="Kurbessoian T."/>
            <person name="Berby B."/>
            <person name="Fontaine J."/>
            <person name="Livny J."/>
            <person name="Gnirke A."/>
            <person name="Stajich J.E."/>
            <person name="Cuomo C.A."/>
        </authorList>
    </citation>
    <scope>NUCLEOTIDE SEQUENCE [LARGE SCALE GENOMIC DNA]</scope>
    <source>
        <strain evidence="7">CBS 291.66</strain>
    </source>
</reference>
<comment type="caution">
    <text evidence="7">The sequence shown here is derived from an EMBL/GenBank/DDBJ whole genome shotgun (WGS) entry which is preliminary data.</text>
</comment>
<keyword evidence="8" id="KW-1185">Reference proteome</keyword>
<evidence type="ECO:0000256" key="3">
    <source>
        <dbReference type="ARBA" id="ARBA00022980"/>
    </source>
</evidence>
<keyword evidence="5" id="KW-0687">Ribonucleoprotein</keyword>
<dbReference type="Pfam" id="PF05316">
    <property type="entry name" value="VAR1"/>
    <property type="match status" value="1"/>
</dbReference>
<gene>
    <name evidence="7" type="ORF">O0I10_007775</name>
</gene>
<dbReference type="SUPFAM" id="SSF54821">
    <property type="entry name" value="Ribosomal protein S3 C-terminal domain"/>
    <property type="match status" value="1"/>
</dbReference>
<name>A0AAD7XZX4_9FUNG</name>
<comment type="subcellular location">
    <subcellularLocation>
        <location evidence="1">Mitochondrion</location>
    </subcellularLocation>
</comment>
<dbReference type="GeneID" id="83215182"/>
<dbReference type="GO" id="GO:0005739">
    <property type="term" value="C:mitochondrion"/>
    <property type="evidence" value="ECO:0007669"/>
    <property type="project" value="UniProtKB-SubCell"/>
</dbReference>
<dbReference type="Gene3D" id="3.30.1140.32">
    <property type="entry name" value="Ribosomal protein S3, C-terminal domain"/>
    <property type="match status" value="1"/>
</dbReference>
<protein>
    <recommendedName>
        <fullName evidence="6">Small ribosomal subunit protein uS3m</fullName>
    </recommendedName>
</protein>
<evidence type="ECO:0000256" key="4">
    <source>
        <dbReference type="ARBA" id="ARBA00023128"/>
    </source>
</evidence>
<evidence type="ECO:0000313" key="7">
    <source>
        <dbReference type="EMBL" id="KAJ8656452.1"/>
    </source>
</evidence>
<comment type="similarity">
    <text evidence="2">Belongs to the universal ribosomal protein uS3 family.</text>
</comment>
<dbReference type="GO" id="GO:1990904">
    <property type="term" value="C:ribonucleoprotein complex"/>
    <property type="evidence" value="ECO:0007669"/>
    <property type="project" value="UniProtKB-KW"/>
</dbReference>
<proteinExistence type="inferred from homology"/>
<evidence type="ECO:0000256" key="5">
    <source>
        <dbReference type="ARBA" id="ARBA00023274"/>
    </source>
</evidence>
<evidence type="ECO:0000256" key="1">
    <source>
        <dbReference type="ARBA" id="ARBA00004173"/>
    </source>
</evidence>
<dbReference type="Proteomes" id="UP001234581">
    <property type="component" value="Unassembled WGS sequence"/>
</dbReference>
<keyword evidence="4" id="KW-0496">Mitochondrion</keyword>
<evidence type="ECO:0000256" key="2">
    <source>
        <dbReference type="ARBA" id="ARBA00010761"/>
    </source>
</evidence>
<dbReference type="GO" id="GO:0003735">
    <property type="term" value="F:structural constituent of ribosome"/>
    <property type="evidence" value="ECO:0007669"/>
    <property type="project" value="InterPro"/>
</dbReference>
<keyword evidence="3" id="KW-0689">Ribosomal protein</keyword>
<dbReference type="RefSeq" id="XP_058341365.1">
    <property type="nucleotide sequence ID" value="XM_058487787.1"/>
</dbReference>
<dbReference type="InterPro" id="IPR036419">
    <property type="entry name" value="Ribosomal_S3_C_sf"/>
</dbReference>
<dbReference type="AlphaFoldDB" id="A0AAD7XZX4"/>
<sequence>MSKSIKALSLKGKQNWDTSIYCFSKNKRNNFMWEKDGAAKEALKHFFQNQLTSTPQFRHSPSRVTIQMFYYADPNFGDLSQFKLQPLEQLVSNLYPNKYVDMRVIRLHYPYMNAEILAKYLTVNSQKKSWSALTRPFMKNMPIVKAPLAHNMPFAVQWQSLLPQVANDKLTTAIQGVKYQVSGRLGRRSGSGRSQILRKSIGTFQFTSHRSLVDVGRHTFSNKNGSITVKVWIASALFGANALSRHVNKKAVETAAAAAASTPKL</sequence>
<dbReference type="GO" id="GO:0005840">
    <property type="term" value="C:ribosome"/>
    <property type="evidence" value="ECO:0007669"/>
    <property type="project" value="UniProtKB-KW"/>
</dbReference>
<dbReference type="GO" id="GO:0006412">
    <property type="term" value="P:translation"/>
    <property type="evidence" value="ECO:0007669"/>
    <property type="project" value="InterPro"/>
</dbReference>
<accession>A0AAD7XZX4</accession>
<evidence type="ECO:0000313" key="8">
    <source>
        <dbReference type="Proteomes" id="UP001234581"/>
    </source>
</evidence>
<organism evidence="7 8">
    <name type="scientific">Lichtheimia ornata</name>
    <dbReference type="NCBI Taxonomy" id="688661"/>
    <lineage>
        <taxon>Eukaryota</taxon>
        <taxon>Fungi</taxon>
        <taxon>Fungi incertae sedis</taxon>
        <taxon>Mucoromycota</taxon>
        <taxon>Mucoromycotina</taxon>
        <taxon>Mucoromycetes</taxon>
        <taxon>Mucorales</taxon>
        <taxon>Lichtheimiaceae</taxon>
        <taxon>Lichtheimia</taxon>
    </lineage>
</organism>
<dbReference type="InterPro" id="IPR007980">
    <property type="entry name" value="Ribosomal_uS3m_fun"/>
</dbReference>